<comment type="similarity">
    <text evidence="1">Belongs to the venom metalloproteinase (M12B) family.</text>
</comment>
<keyword evidence="4 5" id="KW-0645">Protease</keyword>
<evidence type="ECO:0000256" key="4">
    <source>
        <dbReference type="PROSITE-ProRule" id="PRU01211"/>
    </source>
</evidence>
<dbReference type="Gene3D" id="3.40.390.10">
    <property type="entry name" value="Collagenase (Catalytic Domain)"/>
    <property type="match status" value="1"/>
</dbReference>
<evidence type="ECO:0000256" key="2">
    <source>
        <dbReference type="ARBA" id="ARBA00011245"/>
    </source>
</evidence>
<comment type="function">
    <text evidence="3">Zinc metalloprotease. Provoques deadhesion of endothelial cells from cell cultures, and also degradation of fibronectin, fibrinogen and gelatin in vitro. Its role in the venom is not fully understood but it might act as a spreading factor that facilitates diffusion of other venom toxins. Alternatively, it might be involved in the proteolytic processing of other venom toxins or it might play a role in extra-oral digestion of prey.</text>
</comment>
<dbReference type="PANTHER" id="PTHR10127">
    <property type="entry name" value="DISCOIDIN, CUB, EGF, LAMININ , AND ZINC METALLOPROTEASE DOMAIN CONTAINING"/>
    <property type="match status" value="1"/>
</dbReference>
<dbReference type="GO" id="GO:0008270">
    <property type="term" value="F:zinc ion binding"/>
    <property type="evidence" value="ECO:0007669"/>
    <property type="project" value="UniProtKB-UniRule"/>
</dbReference>
<dbReference type="SMART" id="SM00235">
    <property type="entry name" value="ZnMc"/>
    <property type="match status" value="1"/>
</dbReference>
<protein>
    <recommendedName>
        <fullName evidence="5">Metalloendopeptidase</fullName>
        <ecNumber evidence="5">3.4.24.-</ecNumber>
    </recommendedName>
</protein>
<dbReference type="InterPro" id="IPR001506">
    <property type="entry name" value="Peptidase_M12A"/>
</dbReference>
<reference evidence="7" key="1">
    <citation type="journal article" date="2016" name="Toxicon">
        <title>The first report on transcriptome analysis of the venom gland of Iranian scorpion, Hemiscorpius lepturus.</title>
        <authorList>
            <person name="Kazemi-Lomedasht F."/>
            <person name="Khalaj V."/>
            <person name="Bagheri K.P."/>
            <person name="Behdani M."/>
            <person name="Shahbazzadeh D."/>
        </authorList>
    </citation>
    <scope>NUCLEOTIDE SEQUENCE</scope>
    <source>
        <strain evidence="7">HLMP1</strain>
        <strain evidence="8">HLMP3</strain>
        <tissue evidence="7">Venom gland</tissue>
    </source>
</reference>
<feature type="active site" evidence="4">
    <location>
        <position position="137"/>
    </location>
</feature>
<dbReference type="PRINTS" id="PR00480">
    <property type="entry name" value="ASTACIN"/>
</dbReference>
<organism evidence="7">
    <name type="scientific">Hemiscorpius lepturus</name>
    <name type="common">Scorpion</name>
    <dbReference type="NCBI Taxonomy" id="520031"/>
    <lineage>
        <taxon>Eukaryota</taxon>
        <taxon>Metazoa</taxon>
        <taxon>Ecdysozoa</taxon>
        <taxon>Arthropoda</taxon>
        <taxon>Chelicerata</taxon>
        <taxon>Arachnida</taxon>
        <taxon>Scorpiones</taxon>
        <taxon>Iurida</taxon>
        <taxon>Scorpionoidea</taxon>
        <taxon>Hemiscorpiidae</taxon>
    </lineage>
</organism>
<evidence type="ECO:0000256" key="1">
    <source>
        <dbReference type="ARBA" id="ARBA00006629"/>
    </source>
</evidence>
<dbReference type="SUPFAM" id="SSF55486">
    <property type="entry name" value="Metalloproteases ('zincins'), catalytic domain"/>
    <property type="match status" value="1"/>
</dbReference>
<dbReference type="AlphaFoldDB" id="A0A1L4BJ79"/>
<dbReference type="PROSITE" id="PS51864">
    <property type="entry name" value="ASTACIN"/>
    <property type="match status" value="1"/>
</dbReference>
<feature type="binding site" evidence="4">
    <location>
        <position position="140"/>
    </location>
    <ligand>
        <name>Zn(2+)</name>
        <dbReference type="ChEBI" id="CHEBI:29105"/>
        <note>catalytic</note>
    </ligand>
</feature>
<feature type="binding site" evidence="4">
    <location>
        <position position="146"/>
    </location>
    <ligand>
        <name>Zn(2+)</name>
        <dbReference type="ChEBI" id="CHEBI:29105"/>
        <note>catalytic</note>
    </ligand>
</feature>
<dbReference type="EMBL" id="KX924496">
    <property type="protein sequence ID" value="API81359.1"/>
    <property type="molecule type" value="mRNA"/>
</dbReference>
<accession>A0A1L4BJ79</accession>
<dbReference type="CDD" id="cd04280">
    <property type="entry name" value="ZnMc_astacin_like"/>
    <property type="match status" value="1"/>
</dbReference>
<dbReference type="Pfam" id="PF01400">
    <property type="entry name" value="Astacin"/>
    <property type="match status" value="1"/>
</dbReference>
<name>A0A1L4BJ79_HEMLE</name>
<comment type="caution">
    <text evidence="4">Lacks conserved residue(s) required for the propagation of feature annotation.</text>
</comment>
<keyword evidence="4 5" id="KW-0482">Metalloprotease</keyword>
<dbReference type="InterPro" id="IPR006026">
    <property type="entry name" value="Peptidase_Metallo"/>
</dbReference>
<proteinExistence type="evidence at transcript level"/>
<comment type="subunit">
    <text evidence="2">Monomer.</text>
</comment>
<comment type="cofactor">
    <cofactor evidence="4 5">
        <name>Zn(2+)</name>
        <dbReference type="ChEBI" id="CHEBI:29105"/>
    </cofactor>
    <text evidence="4 5">Binds 1 zinc ion per subunit.</text>
</comment>
<dbReference type="GO" id="GO:0004222">
    <property type="term" value="F:metalloendopeptidase activity"/>
    <property type="evidence" value="ECO:0007669"/>
    <property type="project" value="UniProtKB-UniRule"/>
</dbReference>
<feature type="binding site" evidence="4">
    <location>
        <position position="136"/>
    </location>
    <ligand>
        <name>Zn(2+)</name>
        <dbReference type="ChEBI" id="CHEBI:29105"/>
        <note>catalytic</note>
    </ligand>
</feature>
<dbReference type="PANTHER" id="PTHR10127:SF883">
    <property type="entry name" value="ZINC METALLOPROTEINASE NAS-8"/>
    <property type="match status" value="1"/>
</dbReference>
<evidence type="ECO:0000256" key="3">
    <source>
        <dbReference type="ARBA" id="ARBA00025529"/>
    </source>
</evidence>
<sequence>MLVLFALLLVGVVAVEPVYLGDLPMENKGLFEGDIILRPRPRYVARSGAPYLHLRWPYGRIPYVIDRRLWTKQKAIIGAMNEYHKKTCIRFIPRTTERDYIRIYKGKGCSSGVGKWVQGQLLSLGEGCYSRGIILHELGHAIGFYHEHKRSDRDKYLRVHWGNIRKGFEEEFIMKAPRQNILYTAFDYQSIMLYGETAFSKDGRSKTLTAKNGARLLPVYKKTGLSKSDAEDVNRMYRCRRNARE</sequence>
<evidence type="ECO:0000259" key="6">
    <source>
        <dbReference type="PROSITE" id="PS51864"/>
    </source>
</evidence>
<evidence type="ECO:0000256" key="5">
    <source>
        <dbReference type="RuleBase" id="RU361183"/>
    </source>
</evidence>
<keyword evidence="4 5" id="KW-0862">Zinc</keyword>
<keyword evidence="4 5" id="KW-0378">Hydrolase</keyword>
<dbReference type="InterPro" id="IPR034035">
    <property type="entry name" value="Astacin-like_dom"/>
</dbReference>
<evidence type="ECO:0000313" key="8">
    <source>
        <dbReference type="EMBL" id="API81361.1"/>
    </source>
</evidence>
<evidence type="ECO:0000313" key="7">
    <source>
        <dbReference type="EMBL" id="API81359.1"/>
    </source>
</evidence>
<dbReference type="EMBL" id="KX924498">
    <property type="protein sequence ID" value="API81361.1"/>
    <property type="molecule type" value="mRNA"/>
</dbReference>
<dbReference type="GO" id="GO:0006508">
    <property type="term" value="P:proteolysis"/>
    <property type="evidence" value="ECO:0007669"/>
    <property type="project" value="UniProtKB-KW"/>
</dbReference>
<dbReference type="EC" id="3.4.24.-" evidence="5"/>
<feature type="domain" description="Peptidase M12A" evidence="6">
    <location>
        <begin position="47"/>
        <end position="240"/>
    </location>
</feature>
<dbReference type="InterPro" id="IPR024079">
    <property type="entry name" value="MetalloPept_cat_dom_sf"/>
</dbReference>
<keyword evidence="4 5" id="KW-0479">Metal-binding</keyword>